<dbReference type="STRING" id="226910.UCMB321_2092"/>
<dbReference type="Proteomes" id="UP000031535">
    <property type="component" value="Unassembled WGS sequence"/>
</dbReference>
<proteinExistence type="predicted"/>
<keyword evidence="4" id="KW-1185">Reference proteome</keyword>
<accession>A0A0C2IGR8</accession>
<evidence type="ECO:0000313" key="3">
    <source>
        <dbReference type="EMBL" id="KIH84092.1"/>
    </source>
</evidence>
<dbReference type="RefSeq" id="WP_040066167.1">
    <property type="nucleotide sequence ID" value="NZ_JXDG01000022.1"/>
</dbReference>
<organism evidence="3 4">
    <name type="scientific">Pseudomonas batumici</name>
    <dbReference type="NCBI Taxonomy" id="226910"/>
    <lineage>
        <taxon>Bacteria</taxon>
        <taxon>Pseudomonadati</taxon>
        <taxon>Pseudomonadota</taxon>
        <taxon>Gammaproteobacteria</taxon>
        <taxon>Pseudomonadales</taxon>
        <taxon>Pseudomonadaceae</taxon>
        <taxon>Pseudomonas</taxon>
    </lineage>
</organism>
<keyword evidence="2" id="KW-0472">Membrane</keyword>
<dbReference type="OrthoDB" id="7055747at2"/>
<evidence type="ECO:0000313" key="4">
    <source>
        <dbReference type="Proteomes" id="UP000031535"/>
    </source>
</evidence>
<keyword evidence="2" id="KW-1133">Transmembrane helix</keyword>
<sequence>MKRPTLYSAIQGATLILLVGTAVYLGGKLSTLSTVVASTPSREGLDSIQLHLKKVDAELKGLQSQSCVTEADFQIAQQALLQRVEALAADRSVETVVSGLAALTTQVESTEGALLTLKAAVEAPPAPATAPRPSSAVAPGSSSTVPKAVRPRKTSARPPFTVVGLESRGGELFLAVALTGVRRLEDIELLRPGRVFLGWRLEALEPSKARWIRPDGGSFTVSIP</sequence>
<keyword evidence="2" id="KW-0812">Transmembrane</keyword>
<name>A0A0C2IGR8_9PSED</name>
<feature type="region of interest" description="Disordered" evidence="1">
    <location>
        <begin position="125"/>
        <end position="153"/>
    </location>
</feature>
<dbReference type="EMBL" id="JXDG01000022">
    <property type="protein sequence ID" value="KIH84092.1"/>
    <property type="molecule type" value="Genomic_DNA"/>
</dbReference>
<protein>
    <submittedName>
        <fullName evidence="3">Methyl-accepting chemotaxis protein</fullName>
    </submittedName>
</protein>
<gene>
    <name evidence="3" type="ORF">UCMB321_2092</name>
</gene>
<feature type="transmembrane region" description="Helical" evidence="2">
    <location>
        <begin position="6"/>
        <end position="25"/>
    </location>
</feature>
<comment type="caution">
    <text evidence="3">The sequence shown here is derived from an EMBL/GenBank/DDBJ whole genome shotgun (WGS) entry which is preliminary data.</text>
</comment>
<reference evidence="3 4" key="1">
    <citation type="submission" date="2015-01" db="EMBL/GenBank/DDBJ databases">
        <title>Complete genome of Pseudomonas batumici UCM B-321 producer of the batumin antibiotic with strong antistaphilococcal and potential anticancer activity.</title>
        <authorList>
            <person name="Klochko V.V."/>
            <person name="Zelena L.B."/>
            <person name="Elena K.A."/>
            <person name="Reva O.N."/>
        </authorList>
    </citation>
    <scope>NUCLEOTIDE SEQUENCE [LARGE SCALE GENOMIC DNA]</scope>
    <source>
        <strain evidence="3 4">UCM B-321</strain>
    </source>
</reference>
<dbReference type="PATRIC" id="fig|226910.6.peg.2079"/>
<dbReference type="AlphaFoldDB" id="A0A0C2IGR8"/>
<evidence type="ECO:0000256" key="2">
    <source>
        <dbReference type="SAM" id="Phobius"/>
    </source>
</evidence>
<evidence type="ECO:0000256" key="1">
    <source>
        <dbReference type="SAM" id="MobiDB-lite"/>
    </source>
</evidence>